<reference evidence="2" key="1">
    <citation type="journal article" date="2019" name="Plant Biotechnol. J.">
        <title>Genome sequencing of the Australian wild diploid species Gossypium australe highlights disease resistance and delayed gland morphogenesis.</title>
        <authorList>
            <person name="Cai Y."/>
            <person name="Cai X."/>
            <person name="Wang Q."/>
            <person name="Wang P."/>
            <person name="Zhang Y."/>
            <person name="Cai C."/>
            <person name="Xu Y."/>
            <person name="Wang K."/>
            <person name="Zhou Z."/>
            <person name="Wang C."/>
            <person name="Geng S."/>
            <person name="Li B."/>
            <person name="Dong Q."/>
            <person name="Hou Y."/>
            <person name="Wang H."/>
            <person name="Ai P."/>
            <person name="Liu Z."/>
            <person name="Yi F."/>
            <person name="Sun M."/>
            <person name="An G."/>
            <person name="Cheng J."/>
            <person name="Zhang Y."/>
            <person name="Shi Q."/>
            <person name="Xie Y."/>
            <person name="Shi X."/>
            <person name="Chang Y."/>
            <person name="Huang F."/>
            <person name="Chen Y."/>
            <person name="Hong S."/>
            <person name="Mi L."/>
            <person name="Sun Q."/>
            <person name="Zhang L."/>
            <person name="Zhou B."/>
            <person name="Peng R."/>
            <person name="Zhang X."/>
            <person name="Liu F."/>
        </authorList>
    </citation>
    <scope>NUCLEOTIDE SEQUENCE [LARGE SCALE GENOMIC DNA]</scope>
    <source>
        <strain evidence="2">cv. PA1801</strain>
    </source>
</reference>
<gene>
    <name evidence="1" type="ORF">EPI10_000696</name>
</gene>
<keyword evidence="2" id="KW-1185">Reference proteome</keyword>
<evidence type="ECO:0000313" key="2">
    <source>
        <dbReference type="Proteomes" id="UP000325315"/>
    </source>
</evidence>
<proteinExistence type="predicted"/>
<name>A0A5B6V927_9ROSI</name>
<dbReference type="EMBL" id="SMMG02000007">
    <property type="protein sequence ID" value="KAA3465541.1"/>
    <property type="molecule type" value="Genomic_DNA"/>
</dbReference>
<organism evidence="1 2">
    <name type="scientific">Gossypium australe</name>
    <dbReference type="NCBI Taxonomy" id="47621"/>
    <lineage>
        <taxon>Eukaryota</taxon>
        <taxon>Viridiplantae</taxon>
        <taxon>Streptophyta</taxon>
        <taxon>Embryophyta</taxon>
        <taxon>Tracheophyta</taxon>
        <taxon>Spermatophyta</taxon>
        <taxon>Magnoliopsida</taxon>
        <taxon>eudicotyledons</taxon>
        <taxon>Gunneridae</taxon>
        <taxon>Pentapetalae</taxon>
        <taxon>rosids</taxon>
        <taxon>malvids</taxon>
        <taxon>Malvales</taxon>
        <taxon>Malvaceae</taxon>
        <taxon>Malvoideae</taxon>
        <taxon>Gossypium</taxon>
    </lineage>
</organism>
<dbReference type="AlphaFoldDB" id="A0A5B6V927"/>
<accession>A0A5B6V927</accession>
<sequence>MYALFPHGLRHRRVWSRVRHTACSHGPDEVDSNATASVQRTTPFDFRPVMGSQGGEAKEAFFQMMNEWFTHYIRTNLAAQQPLPPPNPQPVPLAPQRFELLRLNKPPVDKIRKHGAKEFRANVNDGPKRAEFWLENMIRVFDKLSCKQVECLKCAVSLLRDTA</sequence>
<dbReference type="Proteomes" id="UP000325315">
    <property type="component" value="Unassembled WGS sequence"/>
</dbReference>
<evidence type="ECO:0000313" key="1">
    <source>
        <dbReference type="EMBL" id="KAA3465541.1"/>
    </source>
</evidence>
<comment type="caution">
    <text evidence="1">The sequence shown here is derived from an EMBL/GenBank/DDBJ whole genome shotgun (WGS) entry which is preliminary data.</text>
</comment>
<protein>
    <submittedName>
        <fullName evidence="1">Chaperone surA</fullName>
    </submittedName>
</protein>